<feature type="domain" description="TadE-like" evidence="2">
    <location>
        <begin position="15"/>
        <end position="57"/>
    </location>
</feature>
<dbReference type="InterPro" id="IPR012495">
    <property type="entry name" value="TadE-like_dom"/>
</dbReference>
<name>A0A2W2BXK3_9HYPH</name>
<evidence type="ECO:0000313" key="3">
    <source>
        <dbReference type="EMBL" id="PZF78186.1"/>
    </source>
</evidence>
<keyword evidence="4" id="KW-1185">Reference proteome</keyword>
<organism evidence="3 4">
    <name type="scientific">Aestuariivirga litoralis</name>
    <dbReference type="NCBI Taxonomy" id="2650924"/>
    <lineage>
        <taxon>Bacteria</taxon>
        <taxon>Pseudomonadati</taxon>
        <taxon>Pseudomonadota</taxon>
        <taxon>Alphaproteobacteria</taxon>
        <taxon>Hyphomicrobiales</taxon>
        <taxon>Aestuariivirgaceae</taxon>
        <taxon>Aestuariivirga</taxon>
    </lineage>
</organism>
<reference evidence="4" key="1">
    <citation type="submission" date="2018-06" db="EMBL/GenBank/DDBJ databases">
        <title>Aestuariibacter litoralis strain KCTC 52945T.</title>
        <authorList>
            <person name="Li X."/>
            <person name="Salam N."/>
            <person name="Li J.-L."/>
            <person name="Chen Y.-M."/>
            <person name="Yang Z.-W."/>
            <person name="Zhang L.-Y."/>
            <person name="Han M.-X."/>
            <person name="Xiao M."/>
            <person name="Li W.-J."/>
        </authorList>
    </citation>
    <scope>NUCLEOTIDE SEQUENCE [LARGE SCALE GENOMIC DNA]</scope>
    <source>
        <strain evidence="4">KCTC 52945</strain>
    </source>
</reference>
<dbReference type="Proteomes" id="UP000248795">
    <property type="component" value="Unassembled WGS sequence"/>
</dbReference>
<sequence length="155" mass="16364">MTLRPLKAFLAQDSGASLVEAALIIPVFTIIIGGLMDFGLAYGEVLTAQKSLRDATRYLSILPSGAVCTWGKTKALNLAGYGNLAGTGSPVIKGWTAPISNHVTLVTPTTCSSSTDVGVISMKATVPYTAIVWPMVGLPASINFEVKHEERWIGQ</sequence>
<comment type="caution">
    <text evidence="3">The sequence shown here is derived from an EMBL/GenBank/DDBJ whole genome shotgun (WGS) entry which is preliminary data.</text>
</comment>
<dbReference type="Pfam" id="PF07811">
    <property type="entry name" value="TadE"/>
    <property type="match status" value="1"/>
</dbReference>
<feature type="transmembrane region" description="Helical" evidence="1">
    <location>
        <begin position="23"/>
        <end position="43"/>
    </location>
</feature>
<dbReference type="EMBL" id="QKVK01000002">
    <property type="protein sequence ID" value="PZF78186.1"/>
    <property type="molecule type" value="Genomic_DNA"/>
</dbReference>
<keyword evidence="1" id="KW-0812">Transmembrane</keyword>
<accession>A0A2W2BXK3</accession>
<dbReference type="AlphaFoldDB" id="A0A2W2BXK3"/>
<proteinExistence type="predicted"/>
<gene>
    <name evidence="3" type="ORF">DK847_07175</name>
</gene>
<keyword evidence="1" id="KW-1133">Transmembrane helix</keyword>
<keyword evidence="1" id="KW-0472">Membrane</keyword>
<dbReference type="RefSeq" id="WP_111197208.1">
    <property type="nucleotide sequence ID" value="NZ_QKVK01000002.1"/>
</dbReference>
<protein>
    <recommendedName>
        <fullName evidence="2">TadE-like domain-containing protein</fullName>
    </recommendedName>
</protein>
<evidence type="ECO:0000313" key="4">
    <source>
        <dbReference type="Proteomes" id="UP000248795"/>
    </source>
</evidence>
<evidence type="ECO:0000256" key="1">
    <source>
        <dbReference type="SAM" id="Phobius"/>
    </source>
</evidence>
<evidence type="ECO:0000259" key="2">
    <source>
        <dbReference type="Pfam" id="PF07811"/>
    </source>
</evidence>